<evidence type="ECO:0000313" key="3">
    <source>
        <dbReference type="Proteomes" id="UP000594463"/>
    </source>
</evidence>
<dbReference type="PANTHER" id="PTHR39556">
    <property type="entry name" value="PROTEIN, PUTATIVE-RELATED"/>
    <property type="match status" value="1"/>
</dbReference>
<feature type="transmembrane region" description="Helical" evidence="1">
    <location>
        <begin position="157"/>
        <end position="190"/>
    </location>
</feature>
<dbReference type="InterPro" id="IPR007294">
    <property type="entry name" value="DUF401"/>
</dbReference>
<keyword evidence="3" id="KW-1185">Reference proteome</keyword>
<dbReference type="Pfam" id="PF04165">
    <property type="entry name" value="DUF401"/>
    <property type="match status" value="1"/>
</dbReference>
<dbReference type="EMBL" id="CP065383">
    <property type="protein sequence ID" value="QPM67715.1"/>
    <property type="molecule type" value="Genomic_DNA"/>
</dbReference>
<feature type="transmembrane region" description="Helical" evidence="1">
    <location>
        <begin position="262"/>
        <end position="280"/>
    </location>
</feature>
<dbReference type="KEGG" id="alam:RT761_00927"/>
<protein>
    <recommendedName>
        <fullName evidence="4">DUF401 family protein</fullName>
    </recommendedName>
</protein>
<dbReference type="PANTHER" id="PTHR39556:SF1">
    <property type="entry name" value="PROTEIN, PUTATIVE-RELATED"/>
    <property type="match status" value="1"/>
</dbReference>
<sequence length="399" mass="45088">MPVLIKILIIFAFILVLIKKKLNIGLSLLLASFLFWILFQIPLSKFFSIFPLGFFAYENTNLLLSVFSIMLLGNLLSNNGELVKLVQGIEERIRDSRLVSPALSALIGFLPMPGGALFSAPLIEASYSSNSLSSQLLTFINYWYRHVWEYFLPLYPVILMASTITGLSLAWIIIHHLPFTILALIGGWLVIKNQKPVPNAKTKTEPMPLKTFLRLFIPILIPVFVVLLNQPVWLGAAMGIVFCVFFHRMNLSTLSRLMFHRFSWAMMLDVVGVIFFKTVIIESGSIPILVDSFLSSHFPILIIGMAVPFLIALISGYSSAFIGIAFPIILPLFSEYSIQQIFPLIFISGYAGITFSPAHLCLILTCRHFKSDLISTYRLLFFPFLLVFSWGVIWFFLAR</sequence>
<feature type="transmembrane region" description="Helical" evidence="1">
    <location>
        <begin position="377"/>
        <end position="397"/>
    </location>
</feature>
<feature type="transmembrane region" description="Helical" evidence="1">
    <location>
        <begin position="98"/>
        <end position="123"/>
    </location>
</feature>
<organism evidence="2 3">
    <name type="scientific">Atribacter laminatus</name>
    <dbReference type="NCBI Taxonomy" id="2847778"/>
    <lineage>
        <taxon>Bacteria</taxon>
        <taxon>Pseudomonadati</taxon>
        <taxon>Atribacterota</taxon>
        <taxon>Atribacteria</taxon>
        <taxon>Atribacterales</taxon>
        <taxon>Atribacteraceae</taxon>
        <taxon>Atribacter</taxon>
    </lineage>
</organism>
<feature type="transmembrane region" description="Helical" evidence="1">
    <location>
        <begin position="233"/>
        <end position="250"/>
    </location>
</feature>
<gene>
    <name evidence="2" type="ORF">RT761_00927</name>
</gene>
<evidence type="ECO:0000256" key="1">
    <source>
        <dbReference type="SAM" id="Phobius"/>
    </source>
</evidence>
<keyword evidence="1" id="KW-0472">Membrane</keyword>
<dbReference type="Proteomes" id="UP000594463">
    <property type="component" value="Chromosome"/>
</dbReference>
<feature type="transmembrane region" description="Helical" evidence="1">
    <location>
        <begin position="341"/>
        <end position="365"/>
    </location>
</feature>
<dbReference type="AlphaFoldDB" id="A0A7T1AKR2"/>
<feature type="transmembrane region" description="Helical" evidence="1">
    <location>
        <begin position="300"/>
        <end position="329"/>
    </location>
</feature>
<feature type="transmembrane region" description="Helical" evidence="1">
    <location>
        <begin position="59"/>
        <end position="77"/>
    </location>
</feature>
<evidence type="ECO:0000313" key="2">
    <source>
        <dbReference type="EMBL" id="QPM67715.1"/>
    </source>
</evidence>
<feature type="transmembrane region" description="Helical" evidence="1">
    <location>
        <begin position="21"/>
        <end position="39"/>
    </location>
</feature>
<dbReference type="RefSeq" id="WP_218112902.1">
    <property type="nucleotide sequence ID" value="NZ_CP065383.1"/>
</dbReference>
<feature type="transmembrane region" description="Helical" evidence="1">
    <location>
        <begin position="211"/>
        <end position="227"/>
    </location>
</feature>
<name>A0A7T1AKR2_ATRLM</name>
<keyword evidence="1" id="KW-0812">Transmembrane</keyword>
<keyword evidence="1" id="KW-1133">Transmembrane helix</keyword>
<proteinExistence type="predicted"/>
<reference evidence="2 3" key="1">
    <citation type="journal article" date="2021" name="Nat. Commun.">
        <title>Isolation of a member of the candidate phylum Atribacteria reveals a unique cell membrane structure.</title>
        <authorList>
            <person name="Taiki K."/>
            <person name="Nobu M.K."/>
            <person name="Kusada H."/>
            <person name="Meng X.-Y."/>
            <person name="Hosoki N."/>
            <person name="Uematsu K."/>
            <person name="Yoshioka H."/>
            <person name="Kamagata Y."/>
            <person name="Tamaki H."/>
        </authorList>
    </citation>
    <scope>NUCLEOTIDE SEQUENCE [LARGE SCALE GENOMIC DNA]</scope>
    <source>
        <strain evidence="2 3">RT761</strain>
    </source>
</reference>
<accession>A0A7T1AKR2</accession>
<evidence type="ECO:0008006" key="4">
    <source>
        <dbReference type="Google" id="ProtNLM"/>
    </source>
</evidence>